<dbReference type="Proteomes" id="UP000521358">
    <property type="component" value="Unassembled WGS sequence"/>
</dbReference>
<evidence type="ECO:0000313" key="1">
    <source>
        <dbReference type="EMBL" id="NKC67210.1"/>
    </source>
</evidence>
<reference evidence="1 2" key="1">
    <citation type="submission" date="2020-03" db="EMBL/GenBank/DDBJ databases">
        <title>Bacterial samples isolated from urine from healthy bovine heifers (Gyr breed).</title>
        <authorList>
            <person name="Giannattasio-Ferraz S."/>
            <person name="Maskeri L."/>
            <person name="Penido A."/>
            <person name="Barbosa-Stancioli E.F."/>
            <person name="Putonti C."/>
        </authorList>
    </citation>
    <scope>NUCLEOTIDE SEQUENCE [LARGE SCALE GENOMIC DNA]</scope>
    <source>
        <strain evidence="1 2">UFMG-H7</strain>
    </source>
</reference>
<proteinExistence type="predicted"/>
<sequence length="92" mass="11179">MGDMGDYWNDLKPHFKEKRRNHVSNSIVSAENFFKKRLIEYRLLEDTGQFQIKLQNETVDYWATTGTWIARKTKKRSRGFRSLIRYMEENEE</sequence>
<gene>
    <name evidence="1" type="ORF">HED35_03845</name>
</gene>
<name>A0A7X6I2J9_9ENTE</name>
<dbReference type="RefSeq" id="WP_167806466.1">
    <property type="nucleotide sequence ID" value="NZ_JAAVMB010000003.1"/>
</dbReference>
<evidence type="ECO:0000313" key="2">
    <source>
        <dbReference type="Proteomes" id="UP000521358"/>
    </source>
</evidence>
<comment type="caution">
    <text evidence="1">The sequence shown here is derived from an EMBL/GenBank/DDBJ whole genome shotgun (WGS) entry which is preliminary data.</text>
</comment>
<dbReference type="AlphaFoldDB" id="A0A7X6I2J9"/>
<protein>
    <submittedName>
        <fullName evidence="1">Uncharacterized protein</fullName>
    </submittedName>
</protein>
<organism evidence="1 2">
    <name type="scientific">Vagococcus fluvialis</name>
    <dbReference type="NCBI Taxonomy" id="2738"/>
    <lineage>
        <taxon>Bacteria</taxon>
        <taxon>Bacillati</taxon>
        <taxon>Bacillota</taxon>
        <taxon>Bacilli</taxon>
        <taxon>Lactobacillales</taxon>
        <taxon>Enterococcaceae</taxon>
        <taxon>Vagococcus</taxon>
    </lineage>
</organism>
<dbReference type="EMBL" id="JAAVMB010000003">
    <property type="protein sequence ID" value="NKC67210.1"/>
    <property type="molecule type" value="Genomic_DNA"/>
</dbReference>
<accession>A0A7X6I2J9</accession>